<evidence type="ECO:0000256" key="12">
    <source>
        <dbReference type="HAMAP-Rule" id="MF_03208"/>
    </source>
</evidence>
<sequence>MAERLHNTKIKWKPIPVALGIAVVGAVFYKKKLAGQYSQDVPGQEKIRPTGPWQVYVLETLPLRSISRLWGRFNEIDLPVFMRVPGYHLYSWIFGCNLDEMKEKDLKQYRNLAHFFYRELEEGCRPIDTSALIVSPADGKVLHFGKIEGRRVEQVKGLSYSLDALLGGEGNGDAQSIAFDAMSDDEVKNQEQFADINGITYSLDDLLTGKKEDSAHRDEEKSDVAVVAADVAMTRADGKHLNPGNSLFFAVVYLAPGDYHRFHSPTNWVVEKRRHFAGELFSVSPYIAKRLANLFVLNERVVLFGRYRHGFFSMTPVGATNVGSIRIAFDKDLKTNTLTKDKPEHGFVEATYKASSKLLGGHPLRAGEEMGGFSLGSTIVLVFEAPSSFKFVVESGQHVNVGEALGKE</sequence>
<evidence type="ECO:0000256" key="9">
    <source>
        <dbReference type="ARBA" id="ARBA00023239"/>
    </source>
</evidence>
<comment type="catalytic activity">
    <reaction evidence="12">
        <text>a 1,2-diacyl-sn-glycero-3-phospho-L-serine + H(+) = a 1,2-diacyl-sn-glycero-3-phosphoethanolamine + CO2</text>
        <dbReference type="Rhea" id="RHEA:20828"/>
        <dbReference type="ChEBI" id="CHEBI:15378"/>
        <dbReference type="ChEBI" id="CHEBI:16526"/>
        <dbReference type="ChEBI" id="CHEBI:57262"/>
        <dbReference type="ChEBI" id="CHEBI:64612"/>
        <dbReference type="EC" id="4.1.1.65"/>
    </reaction>
</comment>
<keyword evidence="2 12" id="KW-0444">Lipid biosynthesis</keyword>
<organism evidence="13 14">
    <name type="scientific">Protomyces lactucae-debilis</name>
    <dbReference type="NCBI Taxonomy" id="2754530"/>
    <lineage>
        <taxon>Eukaryota</taxon>
        <taxon>Fungi</taxon>
        <taxon>Dikarya</taxon>
        <taxon>Ascomycota</taxon>
        <taxon>Taphrinomycotina</taxon>
        <taxon>Taphrinomycetes</taxon>
        <taxon>Taphrinales</taxon>
        <taxon>Protomycetaceae</taxon>
        <taxon>Protomyces</taxon>
    </lineage>
</organism>
<gene>
    <name evidence="12" type="primary">PSD1</name>
    <name evidence="13" type="ORF">BCR37DRAFT_401915</name>
</gene>
<name>A0A1Y2FRJ0_PROLT</name>
<comment type="pathway">
    <text evidence="1">Lipid metabolism.</text>
</comment>
<evidence type="ECO:0000256" key="11">
    <source>
        <dbReference type="ARBA" id="ARBA00023317"/>
    </source>
</evidence>
<dbReference type="GO" id="GO:0016540">
    <property type="term" value="P:protein autoprocessing"/>
    <property type="evidence" value="ECO:0007669"/>
    <property type="project" value="UniProtKB-UniRule"/>
</dbReference>
<feature type="topological domain" description="Mitochondrial intermembrane" evidence="12">
    <location>
        <begin position="40"/>
        <end position="408"/>
    </location>
</feature>
<comment type="subunit">
    <text evidence="12">Heterodimer of a large membrane-associated beta subunit and a small pyruvoyl-containing alpha subunit.</text>
</comment>
<dbReference type="GO" id="GO:0004609">
    <property type="term" value="F:phosphatidylserine decarboxylase activity"/>
    <property type="evidence" value="ECO:0007669"/>
    <property type="project" value="UniProtKB-UniRule"/>
</dbReference>
<keyword evidence="12" id="KW-0999">Mitochondrion inner membrane</keyword>
<dbReference type="HAMAP" id="MF_03208">
    <property type="entry name" value="PS_decarb_PSD_B_type1_euk"/>
    <property type="match status" value="1"/>
</dbReference>
<keyword evidence="11 12" id="KW-0670">Pyruvate</keyword>
<dbReference type="AlphaFoldDB" id="A0A1Y2FRJ0"/>
<keyword evidence="4 12" id="KW-0210">Decarboxylase</keyword>
<keyword evidence="8 12" id="KW-0594">Phospholipid biosynthesis</keyword>
<evidence type="ECO:0000313" key="13">
    <source>
        <dbReference type="EMBL" id="ORY86197.1"/>
    </source>
</evidence>
<keyword evidence="7 12" id="KW-0472">Membrane</keyword>
<dbReference type="PANTHER" id="PTHR10067:SF6">
    <property type="entry name" value="PHOSPHATIDYLSERINE DECARBOXYLASE PROENZYME, MITOCHONDRIAL"/>
    <property type="match status" value="1"/>
</dbReference>
<dbReference type="OrthoDB" id="4330at2759"/>
<feature type="chain" id="PRO_5023511226" description="Phosphatidylserine decarboxylase 1 beta chain" evidence="12">
    <location>
        <begin position="1"/>
        <end position="376"/>
    </location>
</feature>
<feature type="active site" description="Charge relay system; for autoendoproteolytic cleavage activity" evidence="12">
    <location>
        <position position="263"/>
    </location>
</feature>
<evidence type="ECO:0000313" key="14">
    <source>
        <dbReference type="Proteomes" id="UP000193685"/>
    </source>
</evidence>
<dbReference type="OMA" id="HSPASWV"/>
<feature type="active site" description="Charge relay system; for autoendoproteolytic cleavage activity" evidence="12">
    <location>
        <position position="377"/>
    </location>
</feature>
<dbReference type="PANTHER" id="PTHR10067">
    <property type="entry name" value="PHOSPHATIDYLSERINE DECARBOXYLASE"/>
    <property type="match status" value="1"/>
</dbReference>
<keyword evidence="5 12" id="KW-1133">Transmembrane helix</keyword>
<evidence type="ECO:0000256" key="3">
    <source>
        <dbReference type="ARBA" id="ARBA00022692"/>
    </source>
</evidence>
<comment type="function">
    <text evidence="12">Catalyzes the formation of phosphatidylethanolamine (PtdEtn) from phosphatidylserine (PtdSer). Plays a central role in phospholipid metabolism and in the interorganelle trafficking of phosphatidylserine.</text>
</comment>
<feature type="topological domain" description="Mitochondrial matrix" evidence="12">
    <location>
        <begin position="1"/>
        <end position="20"/>
    </location>
</feature>
<dbReference type="Proteomes" id="UP000193685">
    <property type="component" value="Unassembled WGS sequence"/>
</dbReference>
<feature type="chain" id="PRO_5023511228" description="Phosphatidylserine decarboxylase 1 alpha chain" evidence="12">
    <location>
        <begin position="377"/>
        <end position="408"/>
    </location>
</feature>
<dbReference type="UniPathway" id="UPA00558">
    <property type="reaction ID" value="UER00616"/>
</dbReference>
<dbReference type="Pfam" id="PF02666">
    <property type="entry name" value="PS_Dcarbxylase"/>
    <property type="match status" value="2"/>
</dbReference>
<keyword evidence="9 12" id="KW-0456">Lyase</keyword>
<comment type="cofactor">
    <cofactor evidence="12">
        <name>pyruvate</name>
        <dbReference type="ChEBI" id="CHEBI:15361"/>
    </cofactor>
    <text evidence="12">Binds 1 pyruvoyl group covalently per subunit.</text>
</comment>
<feature type="active site" description="Schiff-base intermediate with substrate; via pyruvic acid; for decarboxylase activity" evidence="12">
    <location>
        <position position="377"/>
    </location>
</feature>
<dbReference type="STRING" id="56484.A0A1Y2FRJ0"/>
<evidence type="ECO:0000256" key="7">
    <source>
        <dbReference type="ARBA" id="ARBA00023136"/>
    </source>
</evidence>
<evidence type="ECO:0000256" key="10">
    <source>
        <dbReference type="ARBA" id="ARBA00023264"/>
    </source>
</evidence>
<evidence type="ECO:0000256" key="2">
    <source>
        <dbReference type="ARBA" id="ARBA00022516"/>
    </source>
</evidence>
<keyword evidence="3 12" id="KW-0812">Transmembrane</keyword>
<keyword evidence="6 12" id="KW-0443">Lipid metabolism</keyword>
<evidence type="ECO:0000256" key="4">
    <source>
        <dbReference type="ARBA" id="ARBA00022793"/>
    </source>
</evidence>
<dbReference type="InterPro" id="IPR033661">
    <property type="entry name" value="PSD_type1_euk"/>
</dbReference>
<comment type="caution">
    <text evidence="13">The sequence shown here is derived from an EMBL/GenBank/DDBJ whole genome shotgun (WGS) entry which is preliminary data.</text>
</comment>
<feature type="site" description="Cleavage (non-hydrolytic); by autocatalysis" evidence="12">
    <location>
        <begin position="376"/>
        <end position="377"/>
    </location>
</feature>
<evidence type="ECO:0000256" key="5">
    <source>
        <dbReference type="ARBA" id="ARBA00022989"/>
    </source>
</evidence>
<keyword evidence="12" id="KW-0496">Mitochondrion</keyword>
<accession>A0A1Y2FRJ0</accession>
<comment type="PTM">
    <text evidence="12">Is synthesized initially as an inactive proenzyme. Formation of the active enzyme involves a self-maturation process in which the active site pyruvoyl group is generated from an internal serine residue via an autocatalytic post-translational modification. Two non-identical subunits are generated from the proenzyme in this reaction, and the pyruvate is formed at the N-terminus of the alpha chain, which is derived from the carboxyl end of the proenzyme. The autoendoproteolytic cleavage occurs by a canonical serine protease mechanism, in which the side chain hydroxyl group of the serine supplies its oxygen atom to form the C-terminus of the beta chain, while the remainder of the serine residue undergoes an oxidative deamination to produce ammonia and the pyruvoyl prosthetic group on the alpha chain. During this reaction, the Ser that is part of the protease active site of the proenzyme becomes the pyruvoyl prosthetic group, which constitutes an essential element of the active site of the mature decarboxylase.</text>
</comment>
<comment type="subcellular location">
    <molecule>Phosphatidylserine decarboxylase 1 alpha chain</molecule>
    <subcellularLocation>
        <location evidence="12">Mitochondrion inner membrane</location>
        <topology evidence="12">Peripheral membrane protein</topology>
        <orientation evidence="12">Intermembrane side</orientation>
    </subcellularLocation>
    <text evidence="12">Anchored to the mitochondrial inner membrane through its interaction with the integral membrane beta chain.</text>
</comment>
<evidence type="ECO:0000256" key="6">
    <source>
        <dbReference type="ARBA" id="ARBA00023098"/>
    </source>
</evidence>
<feature type="active site" description="Charge relay system; for autoendoproteolytic cleavage activity" evidence="12">
    <location>
        <position position="138"/>
    </location>
</feature>
<dbReference type="GO" id="GO:0005743">
    <property type="term" value="C:mitochondrial inner membrane"/>
    <property type="evidence" value="ECO:0007669"/>
    <property type="project" value="UniProtKB-SubCell"/>
</dbReference>
<dbReference type="GO" id="GO:0006646">
    <property type="term" value="P:phosphatidylethanolamine biosynthetic process"/>
    <property type="evidence" value="ECO:0007669"/>
    <property type="project" value="UniProtKB-UniRule"/>
</dbReference>
<dbReference type="InterPro" id="IPR003817">
    <property type="entry name" value="PS_Dcarbxylase"/>
</dbReference>
<protein>
    <recommendedName>
        <fullName evidence="12">Phosphatidylserine decarboxylase proenzyme 1, mitochondrial</fullName>
        <ecNumber evidence="12">4.1.1.65</ecNumber>
    </recommendedName>
    <component>
        <recommendedName>
            <fullName evidence="12">Phosphatidylserine decarboxylase 1 beta chain</fullName>
        </recommendedName>
    </component>
    <component>
        <recommendedName>
            <fullName evidence="12">Phosphatidylserine decarboxylase 1 alpha chain</fullName>
        </recommendedName>
    </component>
</protein>
<keyword evidence="14" id="KW-1185">Reference proteome</keyword>
<keyword evidence="12" id="KW-0865">Zymogen</keyword>
<dbReference type="InterPro" id="IPR033177">
    <property type="entry name" value="PSD-B"/>
</dbReference>
<comment type="pathway">
    <text evidence="12">Phospholipid metabolism; phosphatidylethanolamine biosynthesis; phosphatidylethanolamine from CDP-diacylglycerol: step 2/2.</text>
</comment>
<comment type="similarity">
    <text evidence="12">Belongs to the phosphatidylserine decarboxylase family. PSD-B subfamily. Eukaryotic type I sub-subfamily.</text>
</comment>
<proteinExistence type="inferred from homology"/>
<dbReference type="EMBL" id="MCFI01000003">
    <property type="protein sequence ID" value="ORY86197.1"/>
    <property type="molecule type" value="Genomic_DNA"/>
</dbReference>
<reference evidence="13 14" key="1">
    <citation type="submission" date="2016-07" db="EMBL/GenBank/DDBJ databases">
        <title>Pervasive Adenine N6-methylation of Active Genes in Fungi.</title>
        <authorList>
            <consortium name="DOE Joint Genome Institute"/>
            <person name="Mondo S.J."/>
            <person name="Dannebaum R.O."/>
            <person name="Kuo R.C."/>
            <person name="Labutti K."/>
            <person name="Haridas S."/>
            <person name="Kuo A."/>
            <person name="Salamov A."/>
            <person name="Ahrendt S.R."/>
            <person name="Lipzen A."/>
            <person name="Sullivan W."/>
            <person name="Andreopoulos W.B."/>
            <person name="Clum A."/>
            <person name="Lindquist E."/>
            <person name="Daum C."/>
            <person name="Ramamoorthy G.K."/>
            <person name="Gryganskyi A."/>
            <person name="Culley D."/>
            <person name="Magnuson J.K."/>
            <person name="James T.Y."/>
            <person name="O'Malley M.A."/>
            <person name="Stajich J.E."/>
            <person name="Spatafora J.W."/>
            <person name="Visel A."/>
            <person name="Grigoriev I.V."/>
        </authorList>
    </citation>
    <scope>NUCLEOTIDE SEQUENCE [LARGE SCALE GENOMIC DNA]</scope>
    <source>
        <strain evidence="13 14">12-1054</strain>
    </source>
</reference>
<evidence type="ECO:0000256" key="8">
    <source>
        <dbReference type="ARBA" id="ARBA00023209"/>
    </source>
</evidence>
<dbReference type="EC" id="4.1.1.65" evidence="12"/>
<evidence type="ECO:0000256" key="1">
    <source>
        <dbReference type="ARBA" id="ARBA00005189"/>
    </source>
</evidence>
<comment type="subcellular location">
    <molecule>Phosphatidylserine decarboxylase 1 beta chain</molecule>
    <subcellularLocation>
        <location evidence="12">Mitochondrion inner membrane</location>
        <topology evidence="12">Single-pass membrane protein</topology>
        <orientation evidence="12">Intermembrane side</orientation>
    </subcellularLocation>
</comment>
<keyword evidence="10 12" id="KW-1208">Phospholipid metabolism</keyword>
<feature type="modified residue" description="Pyruvic acid (Ser); by autocatalysis" evidence="12">
    <location>
        <position position="377"/>
    </location>
</feature>
<dbReference type="NCBIfam" id="TIGR00163">
    <property type="entry name" value="PS_decarb"/>
    <property type="match status" value="1"/>
</dbReference>